<dbReference type="InterPro" id="IPR011011">
    <property type="entry name" value="Znf_FYVE_PHD"/>
</dbReference>
<feature type="compositionally biased region" description="Low complexity" evidence="5">
    <location>
        <begin position="251"/>
        <end position="263"/>
    </location>
</feature>
<dbReference type="InterPro" id="IPR013083">
    <property type="entry name" value="Znf_RING/FYVE/PHD"/>
</dbReference>
<feature type="compositionally biased region" description="Acidic residues" evidence="5">
    <location>
        <begin position="727"/>
        <end position="741"/>
    </location>
</feature>
<dbReference type="SMART" id="SM00249">
    <property type="entry name" value="PHD"/>
    <property type="match status" value="1"/>
</dbReference>
<reference evidence="7 8" key="1">
    <citation type="journal article" date="2010" name="Nature">
        <title>The Ectocarpus genome and the independent evolution of multicellularity in brown algae.</title>
        <authorList>
            <person name="Cock J.M."/>
            <person name="Sterck L."/>
            <person name="Rouze P."/>
            <person name="Scornet D."/>
            <person name="Allen A.E."/>
            <person name="Amoutzias G."/>
            <person name="Anthouard V."/>
            <person name="Artiguenave F."/>
            <person name="Aury J.M."/>
            <person name="Badger J.H."/>
            <person name="Beszteri B."/>
            <person name="Billiau K."/>
            <person name="Bonnet E."/>
            <person name="Bothwell J.H."/>
            <person name="Bowler C."/>
            <person name="Boyen C."/>
            <person name="Brownlee C."/>
            <person name="Carrano C.J."/>
            <person name="Charrier B."/>
            <person name="Cho G.Y."/>
            <person name="Coelho S.M."/>
            <person name="Collen J."/>
            <person name="Corre E."/>
            <person name="Da Silva C."/>
            <person name="Delage L."/>
            <person name="Delaroque N."/>
            <person name="Dittami S.M."/>
            <person name="Doulbeau S."/>
            <person name="Elias M."/>
            <person name="Farnham G."/>
            <person name="Gachon C.M."/>
            <person name="Gschloessl B."/>
            <person name="Heesch S."/>
            <person name="Jabbari K."/>
            <person name="Jubin C."/>
            <person name="Kawai H."/>
            <person name="Kimura K."/>
            <person name="Kloareg B."/>
            <person name="Kupper F.C."/>
            <person name="Lang D."/>
            <person name="Le Bail A."/>
            <person name="Leblanc C."/>
            <person name="Lerouge P."/>
            <person name="Lohr M."/>
            <person name="Lopez P.J."/>
            <person name="Martens C."/>
            <person name="Maumus F."/>
            <person name="Michel G."/>
            <person name="Miranda-Saavedra D."/>
            <person name="Morales J."/>
            <person name="Moreau H."/>
            <person name="Motomura T."/>
            <person name="Nagasato C."/>
            <person name="Napoli C.A."/>
            <person name="Nelson D.R."/>
            <person name="Nyvall-Collen P."/>
            <person name="Peters A.F."/>
            <person name="Pommier C."/>
            <person name="Potin P."/>
            <person name="Poulain J."/>
            <person name="Quesneville H."/>
            <person name="Read B."/>
            <person name="Rensing S.A."/>
            <person name="Ritter A."/>
            <person name="Rousvoal S."/>
            <person name="Samanta M."/>
            <person name="Samson G."/>
            <person name="Schroeder D.C."/>
            <person name="Segurens B."/>
            <person name="Strittmatter M."/>
            <person name="Tonon T."/>
            <person name="Tregear J.W."/>
            <person name="Valentin K."/>
            <person name="von Dassow P."/>
            <person name="Yamagishi T."/>
            <person name="Van de Peer Y."/>
            <person name="Wincker P."/>
        </authorList>
    </citation>
    <scope>NUCLEOTIDE SEQUENCE [LARGE SCALE GENOMIC DNA]</scope>
    <source>
        <strain evidence="8">Ec32 / CCAP1310/4</strain>
    </source>
</reference>
<dbReference type="Proteomes" id="UP000002630">
    <property type="component" value="Linkage Group LG11"/>
</dbReference>
<dbReference type="SUPFAM" id="SSF57903">
    <property type="entry name" value="FYVE/PHD zinc finger"/>
    <property type="match status" value="1"/>
</dbReference>
<evidence type="ECO:0000313" key="8">
    <source>
        <dbReference type="Proteomes" id="UP000002630"/>
    </source>
</evidence>
<dbReference type="STRING" id="2880.D7FKZ5"/>
<feature type="compositionally biased region" description="Basic residues" evidence="5">
    <location>
        <begin position="769"/>
        <end position="795"/>
    </location>
</feature>
<accession>D7FKZ5</accession>
<evidence type="ECO:0000256" key="2">
    <source>
        <dbReference type="ARBA" id="ARBA00022771"/>
    </source>
</evidence>
<dbReference type="InParanoid" id="D7FKZ5"/>
<dbReference type="Gene3D" id="3.30.40.10">
    <property type="entry name" value="Zinc/RING finger domain, C3HC4 (zinc finger)"/>
    <property type="match status" value="1"/>
</dbReference>
<proteinExistence type="predicted"/>
<dbReference type="InterPro" id="IPR001965">
    <property type="entry name" value="Znf_PHD"/>
</dbReference>
<sequence>MGHSFRTDDGIIYDEVAIVGSGACGPLTLAAAHMHDQGMPLEIVRDAVDGELAPDVVALVAEIRRRVVERSRGHPLCADTIDAFRGRDKRKGRYIKALQNPKYAIKTRALWEFVMGHPKGWVDGIFLLLGGEELALDFDIVVVREDNVVVPVVSRKFSAKPRRYMARWDDNGHFTLLVRKDAGGAREVVSGVVDSTSSVRDDITFGSFDPSMETETTTSGGYPPFDTDCARDDITFGSFGPSRTASAGGVTDATASDTDMTSCDAGDESAGEVKLGGVCGTGQILSLVVVVVSVNILFSALRAAFAVAGELAQPVITNSTRGAAKAVGIFRDGVTSICRYIGGAALCGIGSASARVWTSMALTAVTESTIGSTSALQSRSSVAVAAVAEVSQWWEEEVETPLIDVGAGAVFTVRPPSIFRKCRVVRGRRYRPARHGGVVGISLPRKLATLLRLKLKLMSKRRSPASARGDGSMDNVAAALTGVTYLAIALAFCTVFGRVMGFSYYLTISSWIVFSRSLRSGELLDELGGNIDLASVRGGAGPAGTTTRSASGLVAPAPARFNEDGGTTSAAPALERPHMFWLAKMRGWKVLLESGEWSQAQYNKIMADSKDERENAEKEWLDEAAAKKEADAAEAAERRRVEKLACCECDELEDRPKGDELVLCDGDDCPWGACHMKCDKPNLKSVPRGDYLCPKCRERNEEHELLCESAATGENEEGDVAAGDGGADGDDGGEGGDDGDEGGVGGIAGGNGVSMDVSGATRDDGGVQGKKKSVSRKSSAKNKKSICAPKNKRGRLPLPSGRHSGLVNFGDDDKLRDQLEGNRKRARDLREEIRGDRAKADHRYLTLCEIKAALMDVDGDTGGDFDTAWKKLGKIDYRLYGITVMGRRLRGKGVQYEKGTKVRDSDGREGVVAGYSLDKETCSGLFTVQWGEKETTEHGLYDVLELAENFGDPDVVTIGDDKWRVRMFLRGVLCMVNVQVRRYTTSSENRVTRRRNLYTLPSESADRTMAMRKTAYEEIQDVSSASTMTPYEIKILESPSDPELVRDLEKAGSFFTMLGLDGFKDTQELGLVYVREEFHKRQVEFANHFIRGAQVAWKLGRPTSFESCLVPVSAGGVYTELPSEINCASCDRENTVVTNTCQQARECGLGVRALLVKARVGSVESGCYKWMKHFPLYRVFVDTRPDRIGKINVGTENTSHASQTRKDAALLKTGVDVSATSSQDRAVLKQIGEKYKEVANVKRSDASDYENGLKRVGNGQKYDNGRLARGAEWKKDLKFLGDSVEESVIAPFMDRIGEDAEGRDEVVKMCMEVLEDKSDATHNKNRYLGKRLDEDHLYPDSYRAQIDAVVGMFWDSGVDASDLASFSQGLQILDSLTAACLRPQDWLGCLASQVYVKGTRLIFVLPPECKNSEALKKSDIGLVVTHAKSDRTKGPYAVMMVIGRRLMRKHLEANYKDARSQVQKAQTNLADAVRNSTKDGVVKARKILAAAERQLTEYAPTESERKNEEDRAKAEKRDQREIGYAELGDKVCTFTAYGKNYDQSMLNDMYKYVGEYYLGLPAFGPNILRSIHVTDVMEVCYKIGIHYDDMRLVRHFALARHGEFERKRAYNGHTMDMVQDDPNSIGAVFAGILQSQDYSNRPLDKQGMKVAQEKTLKAMLHDSYDESGVSDVVGGAELFGDDPENLNIRREEYKKRMQCRIVQYDRSIESGGGVGVSPVDENDKLRSLRLKADMEEQLARIRVAKMQGRSGTQGVMQMGGELEPRAAPPRSTGVKRAVADIVLPVDKKPKKESENEYTERHCKKQEEKRHHLQKMNVLFNRLAREEVKDVNSTFGKGTLAYKLNREKGKPGCMFLPAVKPELEKLDADVCDGFFGAFKKVKNLYDFRKDHPCSYEWHLWHETGV</sequence>
<keyword evidence="4" id="KW-0175">Coiled coil</keyword>
<keyword evidence="2" id="KW-0863">Zinc-finger</keyword>
<gene>
    <name evidence="7" type="ORF">Esi_0150_0044</name>
</gene>
<keyword evidence="3" id="KW-0862">Zinc</keyword>
<feature type="region of interest" description="Disordered" evidence="5">
    <location>
        <begin position="1498"/>
        <end position="1518"/>
    </location>
</feature>
<feature type="region of interest" description="Disordered" evidence="5">
    <location>
        <begin position="1789"/>
        <end position="1809"/>
    </location>
</feature>
<evidence type="ECO:0000256" key="3">
    <source>
        <dbReference type="ARBA" id="ARBA00022833"/>
    </source>
</evidence>
<organism evidence="7 8">
    <name type="scientific">Ectocarpus siliculosus</name>
    <name type="common">Brown alga</name>
    <name type="synonym">Conferva siliculosa</name>
    <dbReference type="NCBI Taxonomy" id="2880"/>
    <lineage>
        <taxon>Eukaryota</taxon>
        <taxon>Sar</taxon>
        <taxon>Stramenopiles</taxon>
        <taxon>Ochrophyta</taxon>
        <taxon>PX clade</taxon>
        <taxon>Phaeophyceae</taxon>
        <taxon>Ectocarpales</taxon>
        <taxon>Ectocarpaceae</taxon>
        <taxon>Ectocarpus</taxon>
    </lineage>
</organism>
<feature type="domain" description="Zinc finger PHD-type" evidence="6">
    <location>
        <begin position="645"/>
        <end position="697"/>
    </location>
</feature>
<evidence type="ECO:0000256" key="4">
    <source>
        <dbReference type="SAM" id="Coils"/>
    </source>
</evidence>
<feature type="compositionally biased region" description="Gly residues" evidence="5">
    <location>
        <begin position="742"/>
        <end position="752"/>
    </location>
</feature>
<feature type="region of interest" description="Disordered" evidence="5">
    <location>
        <begin position="711"/>
        <end position="813"/>
    </location>
</feature>
<evidence type="ECO:0000259" key="6">
    <source>
        <dbReference type="SMART" id="SM00249"/>
    </source>
</evidence>
<feature type="compositionally biased region" description="Basic and acidic residues" evidence="5">
    <location>
        <begin position="1502"/>
        <end position="1518"/>
    </location>
</feature>
<feature type="coiled-coil region" evidence="4">
    <location>
        <begin position="1448"/>
        <end position="1475"/>
    </location>
</feature>
<dbReference type="EMBL" id="FN648070">
    <property type="protein sequence ID" value="CBJ29538.1"/>
    <property type="molecule type" value="Genomic_DNA"/>
</dbReference>
<dbReference type="EMBL" id="FN649736">
    <property type="protein sequence ID" value="CBJ29538.1"/>
    <property type="molecule type" value="Genomic_DNA"/>
</dbReference>
<evidence type="ECO:0000313" key="7">
    <source>
        <dbReference type="EMBL" id="CBJ29538.1"/>
    </source>
</evidence>
<feature type="region of interest" description="Disordered" evidence="5">
    <location>
        <begin position="240"/>
        <end position="263"/>
    </location>
</feature>
<protein>
    <recommendedName>
        <fullName evidence="6">Zinc finger PHD-type domain-containing protein</fullName>
    </recommendedName>
</protein>
<keyword evidence="8" id="KW-1185">Reference proteome</keyword>
<name>D7FKZ5_ECTSI</name>
<evidence type="ECO:0000256" key="5">
    <source>
        <dbReference type="SAM" id="MobiDB-lite"/>
    </source>
</evidence>
<dbReference type="OrthoDB" id="432829at2759"/>
<dbReference type="GO" id="GO:0008270">
    <property type="term" value="F:zinc ion binding"/>
    <property type="evidence" value="ECO:0007669"/>
    <property type="project" value="UniProtKB-KW"/>
</dbReference>
<keyword evidence="1" id="KW-0479">Metal-binding</keyword>
<evidence type="ECO:0000256" key="1">
    <source>
        <dbReference type="ARBA" id="ARBA00022723"/>
    </source>
</evidence>